<evidence type="ECO:0000256" key="1">
    <source>
        <dbReference type="SAM" id="Coils"/>
    </source>
</evidence>
<sequence length="185" mass="21959">MFIQASIPRTRLAITPTNVRYVCLDSTPNRQQLNMTQRIDEKQPIRQGNDRNSFLVNQNKENLNRIPGNSFSLSSTSKELQIQIQELTKQRDSMQYTLQEAIRKSNIMEQQLDQLQSQKIEQAIQFQINMDQFQDQINILTKKLQDLINDNNYLQEQYQSQQFYIEELGFQEDDQFNMTHNFGQM</sequence>
<organism evidence="2 3">
    <name type="scientific">Paramecium primaurelia</name>
    <dbReference type="NCBI Taxonomy" id="5886"/>
    <lineage>
        <taxon>Eukaryota</taxon>
        <taxon>Sar</taxon>
        <taxon>Alveolata</taxon>
        <taxon>Ciliophora</taxon>
        <taxon>Intramacronucleata</taxon>
        <taxon>Oligohymenophorea</taxon>
        <taxon>Peniculida</taxon>
        <taxon>Parameciidae</taxon>
        <taxon>Paramecium</taxon>
    </lineage>
</organism>
<dbReference type="Proteomes" id="UP000688137">
    <property type="component" value="Unassembled WGS sequence"/>
</dbReference>
<evidence type="ECO:0000313" key="3">
    <source>
        <dbReference type="Proteomes" id="UP000688137"/>
    </source>
</evidence>
<comment type="caution">
    <text evidence="2">The sequence shown here is derived from an EMBL/GenBank/DDBJ whole genome shotgun (WGS) entry which is preliminary data.</text>
</comment>
<gene>
    <name evidence="2" type="ORF">PPRIM_AZ9-3.1.T0730126</name>
</gene>
<keyword evidence="1" id="KW-0175">Coiled coil</keyword>
<dbReference type="OMA" id="KQRDSMQ"/>
<reference evidence="2" key="1">
    <citation type="submission" date="2021-01" db="EMBL/GenBank/DDBJ databases">
        <authorList>
            <consortium name="Genoscope - CEA"/>
            <person name="William W."/>
        </authorList>
    </citation>
    <scope>NUCLEOTIDE SEQUENCE</scope>
</reference>
<dbReference type="AlphaFoldDB" id="A0A8S1N0B7"/>
<evidence type="ECO:0000313" key="2">
    <source>
        <dbReference type="EMBL" id="CAD8085062.1"/>
    </source>
</evidence>
<name>A0A8S1N0B7_PARPR</name>
<feature type="coiled-coil region" evidence="1">
    <location>
        <begin position="77"/>
        <end position="157"/>
    </location>
</feature>
<accession>A0A8S1N0B7</accession>
<dbReference type="EMBL" id="CAJJDM010000076">
    <property type="protein sequence ID" value="CAD8085062.1"/>
    <property type="molecule type" value="Genomic_DNA"/>
</dbReference>
<keyword evidence="3" id="KW-1185">Reference proteome</keyword>
<protein>
    <submittedName>
        <fullName evidence="2">Uncharacterized protein</fullName>
    </submittedName>
</protein>
<proteinExistence type="predicted"/>